<dbReference type="RefSeq" id="WP_220303770.1">
    <property type="nucleotide sequence ID" value="NZ_CP080590.1"/>
</dbReference>
<dbReference type="EMBL" id="CP080590">
    <property type="protein sequence ID" value="QYO75306.1"/>
    <property type="molecule type" value="Genomic_DNA"/>
</dbReference>
<feature type="chain" id="PRO_5046720237" description="Alkaline proteinase inhibitor/ Outer membrane lipoprotein Omp19 domain-containing protein" evidence="1">
    <location>
        <begin position="28"/>
        <end position="150"/>
    </location>
</feature>
<reference evidence="2 3" key="1">
    <citation type="submission" date="2021-08" db="EMBL/GenBank/DDBJ databases">
        <title>Devosia salina sp. nov., isolated from the South China Sea sediment.</title>
        <authorList>
            <person name="Zhou Z."/>
        </authorList>
    </citation>
    <scope>NUCLEOTIDE SEQUENCE [LARGE SCALE GENOMIC DNA]</scope>
    <source>
        <strain evidence="2 3">SCS-3</strain>
    </source>
</reference>
<evidence type="ECO:0008006" key="4">
    <source>
        <dbReference type="Google" id="ProtNLM"/>
    </source>
</evidence>
<evidence type="ECO:0000313" key="2">
    <source>
        <dbReference type="EMBL" id="QYO75306.1"/>
    </source>
</evidence>
<protein>
    <recommendedName>
        <fullName evidence="4">Alkaline proteinase inhibitor/ Outer membrane lipoprotein Omp19 domain-containing protein</fullName>
    </recommendedName>
</protein>
<proteinExistence type="predicted"/>
<feature type="signal peptide" evidence="1">
    <location>
        <begin position="1"/>
        <end position="27"/>
    </location>
</feature>
<dbReference type="Proteomes" id="UP000825799">
    <property type="component" value="Chromosome"/>
</dbReference>
<sequence>MPPLPMRSLAMVLAVLGMAIGPSSAMAPMLRPAASSAVPPGQAAPFVGAWSMTLPTREASEGDAILVTCAAPIHIEQANPTHIFYLGPDQAEADAAISLIPSGDSTNWEPIAGGPSYVSIWVTPDSFYLYDAVSEGEPDWALPYIYNRCL</sequence>
<evidence type="ECO:0000313" key="3">
    <source>
        <dbReference type="Proteomes" id="UP000825799"/>
    </source>
</evidence>
<evidence type="ECO:0000256" key="1">
    <source>
        <dbReference type="SAM" id="SignalP"/>
    </source>
</evidence>
<organism evidence="2 3">
    <name type="scientific">Devosia salina</name>
    <dbReference type="NCBI Taxonomy" id="2860336"/>
    <lineage>
        <taxon>Bacteria</taxon>
        <taxon>Pseudomonadati</taxon>
        <taxon>Pseudomonadota</taxon>
        <taxon>Alphaproteobacteria</taxon>
        <taxon>Hyphomicrobiales</taxon>
        <taxon>Devosiaceae</taxon>
        <taxon>Devosia</taxon>
    </lineage>
</organism>
<accession>A0ABX8WE92</accession>
<keyword evidence="3" id="KW-1185">Reference proteome</keyword>
<keyword evidence="1" id="KW-0732">Signal</keyword>
<name>A0ABX8WE92_9HYPH</name>
<gene>
    <name evidence="2" type="ORF">K1X15_11655</name>
</gene>